<gene>
    <name evidence="2" type="ORF">OO17_08095</name>
</gene>
<accession>A0A0D7F0R3</accession>
<feature type="chain" id="PRO_5002319739" description="DUF4189 domain-containing protein" evidence="1">
    <location>
        <begin position="21"/>
        <end position="118"/>
    </location>
</feature>
<dbReference type="RefSeq" id="WP_044408343.1">
    <property type="nucleotide sequence ID" value="NZ_JXXE01000156.1"/>
</dbReference>
<evidence type="ECO:0000313" key="2">
    <source>
        <dbReference type="EMBL" id="KIZ45277.1"/>
    </source>
</evidence>
<keyword evidence="1" id="KW-0732">Signal</keyword>
<comment type="caution">
    <text evidence="2">The sequence shown here is derived from an EMBL/GenBank/DDBJ whole genome shotgun (WGS) entry which is preliminary data.</text>
</comment>
<evidence type="ECO:0000313" key="3">
    <source>
        <dbReference type="Proteomes" id="UP000032515"/>
    </source>
</evidence>
<evidence type="ECO:0008006" key="4">
    <source>
        <dbReference type="Google" id="ProtNLM"/>
    </source>
</evidence>
<name>A0A0D7F0R3_RHOPL</name>
<dbReference type="PATRIC" id="fig|1076.23.peg.879"/>
<sequence length="118" mass="12773">MKYARPLIVAMWLGSSVAYAGTNHEISQFRPGAKTSIEDGAATRNYAFGLDRGKAWYNNAGKWACIARSNHGTHAATTVWSAYTSSRPSAEKSALAKCNVSAANKQACRVSRCWVEGE</sequence>
<proteinExistence type="predicted"/>
<dbReference type="AlphaFoldDB" id="A0A0D7F0R3"/>
<organism evidence="2 3">
    <name type="scientific">Rhodopseudomonas palustris</name>
    <dbReference type="NCBI Taxonomy" id="1076"/>
    <lineage>
        <taxon>Bacteria</taxon>
        <taxon>Pseudomonadati</taxon>
        <taxon>Pseudomonadota</taxon>
        <taxon>Alphaproteobacteria</taxon>
        <taxon>Hyphomicrobiales</taxon>
        <taxon>Nitrobacteraceae</taxon>
        <taxon>Rhodopseudomonas</taxon>
    </lineage>
</organism>
<feature type="signal peptide" evidence="1">
    <location>
        <begin position="1"/>
        <end position="20"/>
    </location>
</feature>
<evidence type="ECO:0000256" key="1">
    <source>
        <dbReference type="SAM" id="SignalP"/>
    </source>
</evidence>
<dbReference type="Proteomes" id="UP000032515">
    <property type="component" value="Unassembled WGS sequence"/>
</dbReference>
<protein>
    <recommendedName>
        <fullName evidence="4">DUF4189 domain-containing protein</fullName>
    </recommendedName>
</protein>
<dbReference type="EMBL" id="JXXE01000156">
    <property type="protein sequence ID" value="KIZ45277.1"/>
    <property type="molecule type" value="Genomic_DNA"/>
</dbReference>
<reference evidence="2 3" key="1">
    <citation type="submission" date="2014-11" db="EMBL/GenBank/DDBJ databases">
        <title>Genomics and ecophysiology of heterotrophic nitrogen fixing bacteria isolated from estuarine surface water.</title>
        <authorList>
            <person name="Bentzon-Tilia M."/>
            <person name="Severin I."/>
            <person name="Hansen L.H."/>
            <person name="Riemann L."/>
        </authorList>
    </citation>
    <scope>NUCLEOTIDE SEQUENCE [LARGE SCALE GENOMIC DNA]</scope>
    <source>
        <strain evidence="2 3">BAL398</strain>
    </source>
</reference>